<dbReference type="PANTHER" id="PTHR43669">
    <property type="entry name" value="5-KETO-D-GLUCONATE 5-REDUCTASE"/>
    <property type="match status" value="1"/>
</dbReference>
<evidence type="ECO:0000256" key="3">
    <source>
        <dbReference type="ARBA" id="ARBA00023002"/>
    </source>
</evidence>
<dbReference type="PRINTS" id="PR00081">
    <property type="entry name" value="GDHRDH"/>
</dbReference>
<reference evidence="5" key="1">
    <citation type="submission" date="2022-08" db="EMBL/GenBank/DDBJ databases">
        <title>A Global Phylogenomic Analysis of the Shiitake Genus Lentinula.</title>
        <authorList>
            <consortium name="DOE Joint Genome Institute"/>
            <person name="Sierra-Patev S."/>
            <person name="Min B."/>
            <person name="Naranjo-Ortiz M."/>
            <person name="Looney B."/>
            <person name="Konkel Z."/>
            <person name="Slot J.C."/>
            <person name="Sakamoto Y."/>
            <person name="Steenwyk J.L."/>
            <person name="Rokas A."/>
            <person name="Carro J."/>
            <person name="Camarero S."/>
            <person name="Ferreira P."/>
            <person name="Molpeceres G."/>
            <person name="Ruiz-Duenas F.J."/>
            <person name="Serrano A."/>
            <person name="Henrissat B."/>
            <person name="Drula E."/>
            <person name="Hughes K.W."/>
            <person name="Mata J.L."/>
            <person name="Ishikawa N.K."/>
            <person name="Vargas-Isla R."/>
            <person name="Ushijima S."/>
            <person name="Smith C.A."/>
            <person name="Ahrendt S."/>
            <person name="Andreopoulos W."/>
            <person name="He G."/>
            <person name="Labutti K."/>
            <person name="Lipzen A."/>
            <person name="Ng V."/>
            <person name="Riley R."/>
            <person name="Sandor L."/>
            <person name="Barry K."/>
            <person name="Martinez A.T."/>
            <person name="Xiao Y."/>
            <person name="Gibbons J.G."/>
            <person name="Terashima K."/>
            <person name="Grigoriev I.V."/>
            <person name="Hibbett D.S."/>
        </authorList>
    </citation>
    <scope>NUCLEOTIDE SEQUENCE</scope>
    <source>
        <strain evidence="5">JLM2183</strain>
    </source>
</reference>
<dbReference type="PRINTS" id="PR00080">
    <property type="entry name" value="SDRFAMILY"/>
</dbReference>
<comment type="caution">
    <text evidence="5">The sequence shown here is derived from an EMBL/GenBank/DDBJ whole genome shotgun (WGS) entry which is preliminary data.</text>
</comment>
<dbReference type="InterPro" id="IPR020904">
    <property type="entry name" value="Sc_DH/Rdtase_CS"/>
</dbReference>
<name>A0A9W9AHL7_9AGAR</name>
<accession>A0A9W9AHL7</accession>
<dbReference type="OrthoDB" id="1933717at2759"/>
<dbReference type="Pfam" id="PF00106">
    <property type="entry name" value="adh_short"/>
    <property type="match status" value="1"/>
</dbReference>
<keyword evidence="3" id="KW-0560">Oxidoreductase</keyword>
<protein>
    <submittedName>
        <fullName evidence="5">Oxidoreductase protein</fullName>
    </submittedName>
</protein>
<gene>
    <name evidence="5" type="ORF">J3R30DRAFT_3851701</name>
</gene>
<proteinExistence type="inferred from homology"/>
<dbReference type="Gene3D" id="3.40.50.720">
    <property type="entry name" value="NAD(P)-binding Rossmann-like Domain"/>
    <property type="match status" value="1"/>
</dbReference>
<comment type="similarity">
    <text evidence="1 4">Belongs to the short-chain dehydrogenases/reductases (SDR) family.</text>
</comment>
<dbReference type="GO" id="GO:0016491">
    <property type="term" value="F:oxidoreductase activity"/>
    <property type="evidence" value="ECO:0007669"/>
    <property type="project" value="UniProtKB-KW"/>
</dbReference>
<keyword evidence="2" id="KW-0521">NADP</keyword>
<sequence>MSGAGKTAIVTGASSGIGRYTAIALLNERWNVAITARRMDALRETQKLSSNPGNCVCMTGEITDEAFVIDLFKQTVSKFGRLDLLFNNAGISSPQIPIEELSLATFQNVLNINLIGPFICTREAVKQFKAQSPPGGRIINNGSLSAHVPRPHSHAYTVSKHAISGLTKCTSLDGRAFNIACTQIDIGNASTDMGGRHGLGALQPDGRMIQEGVLDVQHVASTIVHISSLPPDVTVLDVNIMPTNIPYVGRG</sequence>
<dbReference type="CDD" id="cd05233">
    <property type="entry name" value="SDR_c"/>
    <property type="match status" value="1"/>
</dbReference>
<dbReference type="PANTHER" id="PTHR43669:SF3">
    <property type="entry name" value="ALCOHOL DEHYDROGENASE, PUTATIVE (AFU_ORTHOLOGUE AFUA_3G03445)-RELATED"/>
    <property type="match status" value="1"/>
</dbReference>
<dbReference type="PROSITE" id="PS00061">
    <property type="entry name" value="ADH_SHORT"/>
    <property type="match status" value="1"/>
</dbReference>
<evidence type="ECO:0000313" key="5">
    <source>
        <dbReference type="EMBL" id="KAJ4482038.1"/>
    </source>
</evidence>
<dbReference type="InterPro" id="IPR036291">
    <property type="entry name" value="NAD(P)-bd_dom_sf"/>
</dbReference>
<evidence type="ECO:0000313" key="6">
    <source>
        <dbReference type="Proteomes" id="UP001150266"/>
    </source>
</evidence>
<dbReference type="InterPro" id="IPR002347">
    <property type="entry name" value="SDR_fam"/>
</dbReference>
<dbReference type="AlphaFoldDB" id="A0A9W9AHL7"/>
<dbReference type="SUPFAM" id="SSF51735">
    <property type="entry name" value="NAD(P)-binding Rossmann-fold domains"/>
    <property type="match status" value="1"/>
</dbReference>
<organism evidence="5 6">
    <name type="scientific">Lentinula aciculospora</name>
    <dbReference type="NCBI Taxonomy" id="153920"/>
    <lineage>
        <taxon>Eukaryota</taxon>
        <taxon>Fungi</taxon>
        <taxon>Dikarya</taxon>
        <taxon>Basidiomycota</taxon>
        <taxon>Agaricomycotina</taxon>
        <taxon>Agaricomycetes</taxon>
        <taxon>Agaricomycetidae</taxon>
        <taxon>Agaricales</taxon>
        <taxon>Marasmiineae</taxon>
        <taxon>Omphalotaceae</taxon>
        <taxon>Lentinula</taxon>
    </lineage>
</organism>
<dbReference type="EMBL" id="JAOTPV010000005">
    <property type="protein sequence ID" value="KAJ4482038.1"/>
    <property type="molecule type" value="Genomic_DNA"/>
</dbReference>
<evidence type="ECO:0000256" key="1">
    <source>
        <dbReference type="ARBA" id="ARBA00006484"/>
    </source>
</evidence>
<evidence type="ECO:0000256" key="2">
    <source>
        <dbReference type="ARBA" id="ARBA00022857"/>
    </source>
</evidence>
<evidence type="ECO:0000256" key="4">
    <source>
        <dbReference type="RuleBase" id="RU000363"/>
    </source>
</evidence>
<dbReference type="Proteomes" id="UP001150266">
    <property type="component" value="Unassembled WGS sequence"/>
</dbReference>
<keyword evidence="6" id="KW-1185">Reference proteome</keyword>